<sequence length="112" mass="12468">MKMVKAIIRPDFLEALKDEILENGIGGMTVSSVHGCGRQNGWKEYYRGNEIIMNIVPKIQCEFAVCDDEVDKLIDVITSVCRTGDVGDGKIFVEPLERVIRIRTGEQGPDAL</sequence>
<dbReference type="GO" id="GO:0005524">
    <property type="term" value="F:ATP binding"/>
    <property type="evidence" value="ECO:0007669"/>
    <property type="project" value="TreeGrafter"/>
</dbReference>
<dbReference type="InterPro" id="IPR011322">
    <property type="entry name" value="N-reg_PII-like_a/b"/>
</dbReference>
<dbReference type="PRINTS" id="PR00340">
    <property type="entry name" value="PIIGLNB"/>
</dbReference>
<keyword evidence="3" id="KW-1185">Reference proteome</keyword>
<dbReference type="SUPFAM" id="SSF54913">
    <property type="entry name" value="GlnB-like"/>
    <property type="match status" value="1"/>
</dbReference>
<dbReference type="STRING" id="1531429.JI75_04870"/>
<dbReference type="PROSITE" id="PS51343">
    <property type="entry name" value="PII_GLNB_DOM"/>
    <property type="match status" value="1"/>
</dbReference>
<dbReference type="GO" id="GO:0030234">
    <property type="term" value="F:enzyme regulator activity"/>
    <property type="evidence" value="ECO:0007669"/>
    <property type="project" value="InterPro"/>
</dbReference>
<dbReference type="InterPro" id="IPR002187">
    <property type="entry name" value="N-reg_PII"/>
</dbReference>
<dbReference type="Pfam" id="PF00543">
    <property type="entry name" value="P-II"/>
    <property type="match status" value="1"/>
</dbReference>
<organism evidence="2 3">
    <name type="scientific">Berryella intestinalis</name>
    <dbReference type="NCBI Taxonomy" id="1531429"/>
    <lineage>
        <taxon>Bacteria</taxon>
        <taxon>Bacillati</taxon>
        <taxon>Actinomycetota</taxon>
        <taxon>Coriobacteriia</taxon>
        <taxon>Eggerthellales</taxon>
        <taxon>Eggerthellaceae</taxon>
        <taxon>Berryella</taxon>
    </lineage>
</organism>
<dbReference type="SMART" id="SM00938">
    <property type="entry name" value="P-II"/>
    <property type="match status" value="1"/>
</dbReference>
<dbReference type="EMBL" id="CP009302">
    <property type="protein sequence ID" value="AJC12103.1"/>
    <property type="molecule type" value="Genomic_DNA"/>
</dbReference>
<reference evidence="3" key="1">
    <citation type="submission" date="2014-08" db="EMBL/GenBank/DDBJ databases">
        <title>Coriobacteriaceae sp. complete genome.</title>
        <authorList>
            <person name="Looft T."/>
            <person name="Bayles D.O."/>
            <person name="Stanton T.B."/>
        </authorList>
    </citation>
    <scope>NUCLEOTIDE SEQUENCE [LARGE SCALE GENOMIC DNA]</scope>
    <source>
        <strain evidence="3">68-1-3</strain>
    </source>
</reference>
<dbReference type="PROSITE" id="PS00638">
    <property type="entry name" value="PII_GLNB_CTER"/>
    <property type="match status" value="1"/>
</dbReference>
<dbReference type="AlphaFoldDB" id="A0A0A8B5P4"/>
<gene>
    <name evidence="2" type="ORF">JI75_04870</name>
</gene>
<protein>
    <recommendedName>
        <fullName evidence="4">Nitrogen regulatory protein P-II</fullName>
    </recommendedName>
</protein>
<evidence type="ECO:0000313" key="2">
    <source>
        <dbReference type="EMBL" id="AJC12103.1"/>
    </source>
</evidence>
<dbReference type="GO" id="GO:0006808">
    <property type="term" value="P:regulation of nitrogen utilization"/>
    <property type="evidence" value="ECO:0007669"/>
    <property type="project" value="InterPro"/>
</dbReference>
<dbReference type="KEGG" id="cbac:JI75_04870"/>
<dbReference type="PANTHER" id="PTHR30115">
    <property type="entry name" value="NITROGEN REGULATORY PROTEIN P-II"/>
    <property type="match status" value="1"/>
</dbReference>
<accession>A0A0A8B5P4</accession>
<proteinExistence type="inferred from homology"/>
<dbReference type="Gene3D" id="3.30.70.120">
    <property type="match status" value="1"/>
</dbReference>
<evidence type="ECO:0000313" key="3">
    <source>
        <dbReference type="Proteomes" id="UP000031121"/>
    </source>
</evidence>
<dbReference type="InterPro" id="IPR017918">
    <property type="entry name" value="N-reg_PII_CS"/>
</dbReference>
<name>A0A0A8B5P4_9ACTN</name>
<comment type="similarity">
    <text evidence="1">Belongs to the P(II) protein family.</text>
</comment>
<evidence type="ECO:0008006" key="4">
    <source>
        <dbReference type="Google" id="ProtNLM"/>
    </source>
</evidence>
<dbReference type="OrthoDB" id="9802729at2"/>
<dbReference type="HOGENOM" id="CLU_082268_0_0_11"/>
<evidence type="ECO:0000256" key="1">
    <source>
        <dbReference type="RuleBase" id="RU003936"/>
    </source>
</evidence>
<dbReference type="InterPro" id="IPR015867">
    <property type="entry name" value="N-reg_PII/ATP_PRibTrfase_C"/>
</dbReference>
<reference evidence="2 3" key="2">
    <citation type="journal article" date="2015" name="Genome Announc.">
        <title>Complete Genome Sequence of Coriobacteriaceae Strain 68-1-3, a Novel Mucus-Degrading Isolate from the Swine Intestinal Tract.</title>
        <authorList>
            <person name="Looft T."/>
            <person name="Bayles D.O."/>
            <person name="Alt D.P."/>
            <person name="Stanton T.B."/>
        </authorList>
    </citation>
    <scope>NUCLEOTIDE SEQUENCE [LARGE SCALE GENOMIC DNA]</scope>
    <source>
        <strain evidence="2 3">68-1-3</strain>
    </source>
</reference>
<dbReference type="Proteomes" id="UP000031121">
    <property type="component" value="Chromosome"/>
</dbReference>
<dbReference type="RefSeq" id="WP_039689164.1">
    <property type="nucleotide sequence ID" value="NZ_CP009302.1"/>
</dbReference>
<dbReference type="GO" id="GO:0005829">
    <property type="term" value="C:cytosol"/>
    <property type="evidence" value="ECO:0007669"/>
    <property type="project" value="TreeGrafter"/>
</dbReference>
<dbReference type="PANTHER" id="PTHR30115:SF11">
    <property type="entry name" value="NITROGEN REGULATORY PROTEIN P-II HOMOLOG"/>
    <property type="match status" value="1"/>
</dbReference>